<dbReference type="Pfam" id="PF08242">
    <property type="entry name" value="Methyltransf_12"/>
    <property type="match status" value="1"/>
</dbReference>
<dbReference type="InterPro" id="IPR036736">
    <property type="entry name" value="ACP-like_sf"/>
</dbReference>
<dbReference type="SUPFAM" id="SSF56801">
    <property type="entry name" value="Acetyl-CoA synthetase-like"/>
    <property type="match status" value="1"/>
</dbReference>
<dbReference type="Gene3D" id="3.40.50.980">
    <property type="match status" value="2"/>
</dbReference>
<comment type="cofactor">
    <cofactor evidence="1">
        <name>pantetheine 4'-phosphate</name>
        <dbReference type="ChEBI" id="CHEBI:47942"/>
    </cofactor>
</comment>
<keyword evidence="2" id="KW-0596">Phosphopantetheine</keyword>
<reference evidence="6 8" key="1">
    <citation type="submission" date="2020-06" db="EMBL/GenBank/DDBJ databases">
        <title>Anoxygenic phototrophic Chloroflexota member uses a Type I reaction center.</title>
        <authorList>
            <person name="Tsuji J.M."/>
            <person name="Shaw N.A."/>
            <person name="Nagashima S."/>
            <person name="Venkiteswaran J."/>
            <person name="Schiff S.L."/>
            <person name="Hanada S."/>
            <person name="Tank M."/>
            <person name="Neufeld J.D."/>
        </authorList>
    </citation>
    <scope>NUCLEOTIDE SEQUENCE [LARGE SCALE GENOMIC DNA]</scope>
    <source>
        <strain evidence="6">L227-S17</strain>
    </source>
</reference>
<dbReference type="FunFam" id="2.30.38.10:FF:000001">
    <property type="entry name" value="Non-ribosomal peptide synthetase PvdI"/>
    <property type="match status" value="1"/>
</dbReference>
<evidence type="ECO:0000256" key="3">
    <source>
        <dbReference type="ARBA" id="ARBA00022553"/>
    </source>
</evidence>
<dbReference type="InterPro" id="IPR029063">
    <property type="entry name" value="SAM-dependent_MTases_sf"/>
</dbReference>
<dbReference type="SUPFAM" id="SSF52777">
    <property type="entry name" value="CoA-dependent acyltransferases"/>
    <property type="match status" value="2"/>
</dbReference>
<dbReference type="Pfam" id="PF00501">
    <property type="entry name" value="AMP-binding"/>
    <property type="match status" value="1"/>
</dbReference>
<evidence type="ECO:0000313" key="9">
    <source>
        <dbReference type="Proteomes" id="UP001431572"/>
    </source>
</evidence>
<dbReference type="RefSeq" id="WP_341468151.1">
    <property type="nucleotide sequence ID" value="NZ_CP128399.1"/>
</dbReference>
<dbReference type="Gene3D" id="3.30.559.30">
    <property type="entry name" value="Nonribosomal peptide synthetase, condensation domain"/>
    <property type="match status" value="1"/>
</dbReference>
<dbReference type="InterPro" id="IPR010071">
    <property type="entry name" value="AA_adenyl_dom"/>
</dbReference>
<dbReference type="GO" id="GO:0003824">
    <property type="term" value="F:catalytic activity"/>
    <property type="evidence" value="ECO:0007669"/>
    <property type="project" value="InterPro"/>
</dbReference>
<dbReference type="PIRSF" id="PIRSF001617">
    <property type="entry name" value="Alpha-AR"/>
    <property type="match status" value="1"/>
</dbReference>
<dbReference type="InterPro" id="IPR020806">
    <property type="entry name" value="PKS_PP-bd"/>
</dbReference>
<dbReference type="GO" id="GO:0043041">
    <property type="term" value="P:amino acid activation for nonribosomal peptide biosynthetic process"/>
    <property type="evidence" value="ECO:0007669"/>
    <property type="project" value="TreeGrafter"/>
</dbReference>
<evidence type="ECO:0000313" key="8">
    <source>
        <dbReference type="Proteomes" id="UP000521676"/>
    </source>
</evidence>
<dbReference type="InterPro" id="IPR006162">
    <property type="entry name" value="Ppantetheine_attach_site"/>
</dbReference>
<evidence type="ECO:0000256" key="4">
    <source>
        <dbReference type="ARBA" id="ARBA00022737"/>
    </source>
</evidence>
<dbReference type="CDD" id="cd02440">
    <property type="entry name" value="AdoMet_MTases"/>
    <property type="match status" value="1"/>
</dbReference>
<dbReference type="Gene3D" id="3.30.300.30">
    <property type="match status" value="2"/>
</dbReference>
<dbReference type="Pfam" id="PF00668">
    <property type="entry name" value="Condensation"/>
    <property type="match status" value="1"/>
</dbReference>
<proteinExistence type="predicted"/>
<reference evidence="7" key="2">
    <citation type="journal article" date="2024" name="Nature">
        <title>Anoxygenic phototroph of the Chloroflexota uses a type I reaction centre.</title>
        <authorList>
            <person name="Tsuji J.M."/>
            <person name="Shaw N.A."/>
            <person name="Nagashima S."/>
            <person name="Venkiteswaran J.J."/>
            <person name="Schiff S.L."/>
            <person name="Watanabe T."/>
            <person name="Fukui M."/>
            <person name="Hanada S."/>
            <person name="Tank M."/>
            <person name="Neufeld J.D."/>
        </authorList>
    </citation>
    <scope>NUCLEOTIDE SEQUENCE</scope>
    <source>
        <strain evidence="7">L227-S17</strain>
    </source>
</reference>
<dbReference type="InterPro" id="IPR023213">
    <property type="entry name" value="CAT-like_dom_sf"/>
</dbReference>
<dbReference type="Gene3D" id="2.30.38.10">
    <property type="entry name" value="Luciferase, Domain 3"/>
    <property type="match status" value="1"/>
</dbReference>
<dbReference type="EMBL" id="JACATZ010000001">
    <property type="protein sequence ID" value="NWJ44375.1"/>
    <property type="molecule type" value="Genomic_DNA"/>
</dbReference>
<dbReference type="SUPFAM" id="SSF53335">
    <property type="entry name" value="S-adenosyl-L-methionine-dependent methyltransferases"/>
    <property type="match status" value="1"/>
</dbReference>
<dbReference type="InterPro" id="IPR045851">
    <property type="entry name" value="AMP-bd_C_sf"/>
</dbReference>
<dbReference type="Gene3D" id="1.10.1200.10">
    <property type="entry name" value="ACP-like"/>
    <property type="match status" value="1"/>
</dbReference>
<evidence type="ECO:0000259" key="5">
    <source>
        <dbReference type="PROSITE" id="PS50075"/>
    </source>
</evidence>
<dbReference type="EMBL" id="CP128399">
    <property type="protein sequence ID" value="WJW66268.1"/>
    <property type="molecule type" value="Genomic_DNA"/>
</dbReference>
<dbReference type="InterPro" id="IPR000873">
    <property type="entry name" value="AMP-dep_synth/lig_dom"/>
</dbReference>
<dbReference type="GO" id="GO:0009403">
    <property type="term" value="P:toxin biosynthetic process"/>
    <property type="evidence" value="ECO:0007669"/>
    <property type="project" value="UniProtKB-ARBA"/>
</dbReference>
<dbReference type="GO" id="GO:0008610">
    <property type="term" value="P:lipid biosynthetic process"/>
    <property type="evidence" value="ECO:0007669"/>
    <property type="project" value="UniProtKB-ARBA"/>
</dbReference>
<dbReference type="PROSITE" id="PS00455">
    <property type="entry name" value="AMP_BINDING"/>
    <property type="match status" value="1"/>
</dbReference>
<dbReference type="InterPro" id="IPR009081">
    <property type="entry name" value="PP-bd_ACP"/>
</dbReference>
<dbReference type="FunFam" id="1.10.1200.10:FF:000005">
    <property type="entry name" value="Nonribosomal peptide synthetase 1"/>
    <property type="match status" value="1"/>
</dbReference>
<dbReference type="Gene3D" id="3.30.559.10">
    <property type="entry name" value="Chloramphenicol acetyltransferase-like domain"/>
    <property type="match status" value="1"/>
</dbReference>
<dbReference type="InterPro" id="IPR020845">
    <property type="entry name" value="AMP-binding_CS"/>
</dbReference>
<dbReference type="Pfam" id="PF00550">
    <property type="entry name" value="PP-binding"/>
    <property type="match status" value="1"/>
</dbReference>
<dbReference type="GO" id="GO:0005737">
    <property type="term" value="C:cytoplasm"/>
    <property type="evidence" value="ECO:0007669"/>
    <property type="project" value="TreeGrafter"/>
</dbReference>
<organism evidence="6 8">
    <name type="scientific">Candidatus Chlorohelix allophototropha</name>
    <dbReference type="NCBI Taxonomy" id="3003348"/>
    <lineage>
        <taxon>Bacteria</taxon>
        <taxon>Bacillati</taxon>
        <taxon>Chloroflexota</taxon>
        <taxon>Chloroflexia</taxon>
        <taxon>Candidatus Chloroheliales</taxon>
        <taxon>Candidatus Chloroheliaceae</taxon>
        <taxon>Candidatus Chlorohelix</taxon>
    </lineage>
</organism>
<dbReference type="InterPro" id="IPR001242">
    <property type="entry name" value="Condensation_dom"/>
</dbReference>
<dbReference type="PANTHER" id="PTHR45527">
    <property type="entry name" value="NONRIBOSOMAL PEPTIDE SYNTHETASE"/>
    <property type="match status" value="1"/>
</dbReference>
<dbReference type="NCBIfam" id="TIGR01733">
    <property type="entry name" value="AA-adenyl-dom"/>
    <property type="match status" value="1"/>
</dbReference>
<evidence type="ECO:0000313" key="7">
    <source>
        <dbReference type="EMBL" id="WJW66268.1"/>
    </source>
</evidence>
<name>A0A8T7M270_9CHLR</name>
<keyword evidence="4" id="KW-0677">Repeat</keyword>
<dbReference type="FunFam" id="3.40.50.980:FF:000001">
    <property type="entry name" value="Non-ribosomal peptide synthetase"/>
    <property type="match status" value="1"/>
</dbReference>
<dbReference type="InterPro" id="IPR013217">
    <property type="entry name" value="Methyltransf_12"/>
</dbReference>
<dbReference type="SUPFAM" id="SSF47336">
    <property type="entry name" value="ACP-like"/>
    <property type="match status" value="1"/>
</dbReference>
<dbReference type="PROSITE" id="PS50075">
    <property type="entry name" value="CARRIER"/>
    <property type="match status" value="1"/>
</dbReference>
<dbReference type="Proteomes" id="UP000521676">
    <property type="component" value="Unassembled WGS sequence"/>
</dbReference>
<feature type="domain" description="Carrier" evidence="5">
    <location>
        <begin position="1377"/>
        <end position="1452"/>
    </location>
</feature>
<dbReference type="GO" id="GO:0031177">
    <property type="term" value="F:phosphopantetheine binding"/>
    <property type="evidence" value="ECO:0007669"/>
    <property type="project" value="InterPro"/>
</dbReference>
<protein>
    <submittedName>
        <fullName evidence="6">Amino acid adenylation domain-containing protein</fullName>
    </submittedName>
</protein>
<keyword evidence="9" id="KW-1185">Reference proteome</keyword>
<dbReference type="PANTHER" id="PTHR45527:SF1">
    <property type="entry name" value="FATTY ACID SYNTHASE"/>
    <property type="match status" value="1"/>
</dbReference>
<evidence type="ECO:0000256" key="1">
    <source>
        <dbReference type="ARBA" id="ARBA00001957"/>
    </source>
</evidence>
<dbReference type="CDD" id="cd05930">
    <property type="entry name" value="A_NRPS"/>
    <property type="match status" value="1"/>
</dbReference>
<dbReference type="SMART" id="SM00823">
    <property type="entry name" value="PKS_PP"/>
    <property type="match status" value="1"/>
</dbReference>
<sequence length="1488" mass="169066">MKNEPTRGYLLSPQQRYLWALQKNKRIFTAQGIVRWESRIDPDILIKALDLLVAQHEILRTVFRPVPELRLPVQVILPNLAPLFRLEDFTALSLENQNVALTKLCDTEKNASFDLENGTLCRFVLVQLNPEAFSLLVTLPALCADYRSLWNIFEEIAQHYETIARNQSAPEETIQYVQFSEWQNALLEEPEKEEADNFWKKQFTESPVKAKLPLEFNQPEQINFESACLSAELAQELATKIAELAHLSSLSLSDLLFTAWQTLLGRLTQSEQGVSGYEYNGRVYDELEPLVGLVARTIPIKDVFQATTPFRVRCKDISEQVKQCIRWQEYFSPEQFTDETAQIPFIFSFEEVPDLREQAFSDFSGHSYIAKFKLKLQCVVQNNRVMLQWHYNSSDFEAAEIARIAAQFNTLLANIVESPELPLSELELISDTECKRITLEWNETKTSFSSESSIIALFEAQVLQAPQSFATVFESERLTYSQLNRRVNKLARYLRRLGVGQETVVGICVERSTEMIVGLLAILKAGGTYLPLDPRFPPDRINYMLDNTGVTLVLTQQTLAENLGFDNRKLVCLDTQHKLWEMEDAENPVYEVLPENAAYVIYTSGSTGKPKGVVVEHRQLLNYCLSIQKQLALPAGANYATVSTIAADLGNTVIFPSLCGGGCLHIISWDLMFDSAALAGYFQHNQIDCLKIVPSHLITLLKMGNPANLLPARYLILGGESWNWEFCRQLQTLKPECTVINHYGPTETTVGVLTYRFEKSDGIPYAATPPLGRPIDNLRVYILDSQFRVVPIGLPGEVFIGGAGVARGYLNQPAATAEKFLPDSYNPELGSRMYRTGDLARFLPDGAVEFLGRLDNQIKMRGYRVELGEIEQALRQLPGIDTALVLPQPDQLGELRLIAYMLAEREYLAKYAQSLYAQQLEEWKQVFNETHRQIEVRADATFNPFGWNSSYTGEPMPEEEIHEQVNYIVQNVLELKPSRVLEIGCGTGLLLLPIAPHCEEYWGTDFSSEILGYTRKALASTDIKPERVKLLERAAEDLEDLPAQHFDLVILNSVIQYFPGVDYLLQVLQKTTRLVKNGGYILIGDVRNLALLEAFHASVQLQKAQPDLRLEQLAQLVKQQLERESELILEPSFFYALPQYIPELSGVEISLKKGYFQNELNKFRYDVFLRVNGEPILETVLTWHNWTDEHLTSDNLRSLLAQAKEAIGFNHIPNGRVLADYRLTTMLKYSSESETIENLRKQLAQAEKKGVDPEHVLSIGKEFSRPVLLSWSEKPDCFDAVFFEPESYSTRSVKGQQRPVSVTLLEKFANSPIQPKLLREWLPKLRASLGELLPDYMLPSNYVLLREFPLTQNGKIDYEALPEPDLSRPESERPFVAPRNAVEEVVASIWSEILRFERIGVNDNFFELGGHSLLATQVVSRLGSIFQVRMPLRSFFEMPTVAGIARSLLTMEQSSGQIQKIAEIWQRINKMSGEEVQELLQQYTVPDK</sequence>
<dbReference type="Gene3D" id="3.40.50.150">
    <property type="entry name" value="Vaccinia Virus protein VP39"/>
    <property type="match status" value="1"/>
</dbReference>
<dbReference type="PROSITE" id="PS00012">
    <property type="entry name" value="PHOSPHOPANTETHEINE"/>
    <property type="match status" value="1"/>
</dbReference>
<evidence type="ECO:0000256" key="2">
    <source>
        <dbReference type="ARBA" id="ARBA00022450"/>
    </source>
</evidence>
<keyword evidence="3" id="KW-0597">Phosphoprotein</keyword>
<accession>A0A8T7M270</accession>
<evidence type="ECO:0000313" key="6">
    <source>
        <dbReference type="EMBL" id="NWJ44375.1"/>
    </source>
</evidence>
<gene>
    <name evidence="6" type="ORF">HXX08_00705</name>
    <name evidence="7" type="ORF">OZ401_002060</name>
</gene>
<dbReference type="Proteomes" id="UP001431572">
    <property type="component" value="Chromosome 1"/>
</dbReference>